<keyword evidence="3" id="KW-1185">Reference proteome</keyword>
<reference evidence="3" key="1">
    <citation type="journal article" date="2019" name="Int. J. Syst. Evol. Microbiol.">
        <title>The Global Catalogue of Microorganisms (GCM) 10K type strain sequencing project: providing services to taxonomists for standard genome sequencing and annotation.</title>
        <authorList>
            <consortium name="The Broad Institute Genomics Platform"/>
            <consortium name="The Broad Institute Genome Sequencing Center for Infectious Disease"/>
            <person name="Wu L."/>
            <person name="Ma J."/>
        </authorList>
    </citation>
    <scope>NUCLEOTIDE SEQUENCE [LARGE SCALE GENOMIC DNA]</scope>
    <source>
        <strain evidence="3">CCM 8681</strain>
    </source>
</reference>
<evidence type="ECO:0000313" key="2">
    <source>
        <dbReference type="EMBL" id="GGI57822.1"/>
    </source>
</evidence>
<feature type="signal peptide" evidence="1">
    <location>
        <begin position="1"/>
        <end position="21"/>
    </location>
</feature>
<organism evidence="2 3">
    <name type="scientific">Winogradskyella haliclonae</name>
    <dbReference type="NCBI Taxonomy" id="2048558"/>
    <lineage>
        <taxon>Bacteria</taxon>
        <taxon>Pseudomonadati</taxon>
        <taxon>Bacteroidota</taxon>
        <taxon>Flavobacteriia</taxon>
        <taxon>Flavobacteriales</taxon>
        <taxon>Flavobacteriaceae</taxon>
        <taxon>Winogradskyella</taxon>
    </lineage>
</organism>
<dbReference type="EMBL" id="BMDQ01000003">
    <property type="protein sequence ID" value="GGI57822.1"/>
    <property type="molecule type" value="Genomic_DNA"/>
</dbReference>
<gene>
    <name evidence="2" type="ORF">GCM10011444_21310</name>
</gene>
<proteinExistence type="predicted"/>
<evidence type="ECO:0000313" key="3">
    <source>
        <dbReference type="Proteomes" id="UP000624701"/>
    </source>
</evidence>
<dbReference type="RefSeq" id="WP_188374749.1">
    <property type="nucleotide sequence ID" value="NZ_BMDQ01000003.1"/>
</dbReference>
<keyword evidence="1" id="KW-0732">Signal</keyword>
<feature type="chain" id="PRO_5046849293" evidence="1">
    <location>
        <begin position="22"/>
        <end position="138"/>
    </location>
</feature>
<accession>A0ABQ2C205</accession>
<comment type="caution">
    <text evidence="2">The sequence shown here is derived from an EMBL/GenBank/DDBJ whole genome shotgun (WGS) entry which is preliminary data.</text>
</comment>
<dbReference type="Proteomes" id="UP000624701">
    <property type="component" value="Unassembled WGS sequence"/>
</dbReference>
<name>A0ABQ2C205_9FLAO</name>
<sequence length="138" mass="16098">MKIKQLSLLLALVIVSSVSFAQKVKIKKGNVTVDKVNTCKIEKDDVSRGAFYINNLQDEQLLYLKWIDWGQYGYMEIYKADNLDDILFETEVGIGYKKWIVKKLYNAKVLSSAGINEDKLNQFAKKFGREFTRKRNRY</sequence>
<protein>
    <submittedName>
        <fullName evidence="2">Uncharacterized protein</fullName>
    </submittedName>
</protein>
<evidence type="ECO:0000256" key="1">
    <source>
        <dbReference type="SAM" id="SignalP"/>
    </source>
</evidence>